<dbReference type="RefSeq" id="WP_204659626.1">
    <property type="nucleotide sequence ID" value="NZ_CP056775.1"/>
</dbReference>
<sequence length="63" mass="7288">MEAKQKEERTIPTDPVEQAKFLRELAEEIGDRDLFPEKTASAKRFLDRLEKSQQRITPKVSAS</sequence>
<evidence type="ECO:0000313" key="2">
    <source>
        <dbReference type="Proteomes" id="UP000612680"/>
    </source>
</evidence>
<dbReference type="Proteomes" id="UP000612680">
    <property type="component" value="Chromosome"/>
</dbReference>
<organism evidence="1 2">
    <name type="scientific">Dyadobacter sandarakinus</name>
    <dbReference type="NCBI Taxonomy" id="2747268"/>
    <lineage>
        <taxon>Bacteria</taxon>
        <taxon>Pseudomonadati</taxon>
        <taxon>Bacteroidota</taxon>
        <taxon>Cytophagia</taxon>
        <taxon>Cytophagales</taxon>
        <taxon>Spirosomataceae</taxon>
        <taxon>Dyadobacter</taxon>
    </lineage>
</organism>
<gene>
    <name evidence="1" type="ORF">HWI92_22840</name>
</gene>
<evidence type="ECO:0000313" key="1">
    <source>
        <dbReference type="EMBL" id="QRR03546.1"/>
    </source>
</evidence>
<proteinExistence type="predicted"/>
<accession>A0ABX7IF98</accession>
<keyword evidence="2" id="KW-1185">Reference proteome</keyword>
<dbReference type="EMBL" id="CP056775">
    <property type="protein sequence ID" value="QRR03546.1"/>
    <property type="molecule type" value="Genomic_DNA"/>
</dbReference>
<name>A0ABX7IF98_9BACT</name>
<protein>
    <submittedName>
        <fullName evidence="1">Uncharacterized protein</fullName>
    </submittedName>
</protein>
<reference evidence="1 2" key="1">
    <citation type="submission" date="2020-06" db="EMBL/GenBank/DDBJ databases">
        <title>Dyadobacter sandarakinus sp. nov., isolated from the soil of the Arctic Yellow River Station.</title>
        <authorList>
            <person name="Zhang Y."/>
            <person name="Peng F."/>
        </authorList>
    </citation>
    <scope>NUCLEOTIDE SEQUENCE [LARGE SCALE GENOMIC DNA]</scope>
    <source>
        <strain evidence="1 2">Q3-56</strain>
    </source>
</reference>